<evidence type="ECO:0000313" key="2">
    <source>
        <dbReference type="Proteomes" id="UP000005481"/>
    </source>
</evidence>
<reference evidence="1 2" key="1">
    <citation type="submission" date="2011-08" db="EMBL/GenBank/DDBJ databases">
        <authorList>
            <person name="Weinstock G."/>
            <person name="Sodergren E."/>
            <person name="Clifton S."/>
            <person name="Fulton L."/>
            <person name="Fulton B."/>
            <person name="Courtney L."/>
            <person name="Fronick C."/>
            <person name="Harrison M."/>
            <person name="Strong C."/>
            <person name="Farmer C."/>
            <person name="Delahaunty K."/>
            <person name="Markovic C."/>
            <person name="Hall O."/>
            <person name="Minx P."/>
            <person name="Tomlinson C."/>
            <person name="Mitreva M."/>
            <person name="Hou S."/>
            <person name="Chen J."/>
            <person name="Wollam A."/>
            <person name="Pepin K.H."/>
            <person name="Johnson M."/>
            <person name="Bhonagiri V."/>
            <person name="Zhang X."/>
            <person name="Suruliraj S."/>
            <person name="Warren W."/>
            <person name="Chinwalla A."/>
            <person name="Mardis E.R."/>
            <person name="Wilson R.K."/>
        </authorList>
    </citation>
    <scope>NUCLEOTIDE SEQUENCE [LARGE SCALE GENOMIC DNA]</scope>
    <source>
        <strain evidence="1 2">F0357</strain>
    </source>
</reference>
<dbReference type="Pfam" id="PF13419">
    <property type="entry name" value="HAD_2"/>
    <property type="match status" value="1"/>
</dbReference>
<dbReference type="InterPro" id="IPR050155">
    <property type="entry name" value="HAD-like_hydrolase_sf"/>
</dbReference>
<sequence>MFRHVLFDLDGTLTESHEGILRSVAYALEKEGEPTDGRLDRKIVIGPPLMYTFTHTYRFPKEKARRVYGYFQERYGTIGLFENHPYDGIPALLKSLHDAGIRSYVATSKPRVHAVAICDAFGLTPYLSKIAGAEFGGEEDKTAIMEGILKGIPDRRNGETVMVGDRRFDVIGARRCDIPVIGVGFGYGNEKEREEFTPDYYAPTVAALRDILLNKEII</sequence>
<dbReference type="eggNOG" id="COG0546">
    <property type="taxonomic scope" value="Bacteria"/>
</dbReference>
<dbReference type="SFLD" id="SFLDG01129">
    <property type="entry name" value="C1.5:_HAD__Beta-PGM__Phosphata"/>
    <property type="match status" value="1"/>
</dbReference>
<dbReference type="RefSeq" id="WP_006790299.1">
    <property type="nucleotide sequence ID" value="NZ_JH417599.1"/>
</dbReference>
<dbReference type="SFLD" id="SFLDS00003">
    <property type="entry name" value="Haloacid_Dehalogenase"/>
    <property type="match status" value="1"/>
</dbReference>
<dbReference type="AlphaFoldDB" id="G9YI39"/>
<dbReference type="Gene3D" id="1.10.150.240">
    <property type="entry name" value="Putative phosphatase, domain 2"/>
    <property type="match status" value="1"/>
</dbReference>
<comment type="caution">
    <text evidence="1">The sequence shown here is derived from an EMBL/GenBank/DDBJ whole genome shotgun (WGS) entry which is preliminary data.</text>
</comment>
<accession>G9YI39</accession>
<dbReference type="SUPFAM" id="SSF56784">
    <property type="entry name" value="HAD-like"/>
    <property type="match status" value="1"/>
</dbReference>
<dbReference type="Proteomes" id="UP000005481">
    <property type="component" value="Unassembled WGS sequence"/>
</dbReference>
<dbReference type="HOGENOM" id="CLU_045011_19_4_9"/>
<evidence type="ECO:0000313" key="1">
    <source>
        <dbReference type="EMBL" id="EHM40110.1"/>
    </source>
</evidence>
<dbReference type="PANTHER" id="PTHR43434">
    <property type="entry name" value="PHOSPHOGLYCOLATE PHOSPHATASE"/>
    <property type="match status" value="1"/>
</dbReference>
<protein>
    <submittedName>
        <fullName evidence="1">Putative 5'-nucleotidase</fullName>
    </submittedName>
</protein>
<dbReference type="InterPro" id="IPR041492">
    <property type="entry name" value="HAD_2"/>
</dbReference>
<dbReference type="GO" id="GO:0005829">
    <property type="term" value="C:cytosol"/>
    <property type="evidence" value="ECO:0007669"/>
    <property type="project" value="TreeGrafter"/>
</dbReference>
<dbReference type="OrthoDB" id="9792518at2"/>
<dbReference type="InterPro" id="IPR023198">
    <property type="entry name" value="PGP-like_dom2"/>
</dbReference>
<name>G9YI39_9FIRM</name>
<dbReference type="PATRIC" id="fig|861450.3.peg.1232"/>
<proteinExistence type="predicted"/>
<dbReference type="EMBL" id="AGCJ01000057">
    <property type="protein sequence ID" value="EHM40110.1"/>
    <property type="molecule type" value="Genomic_DNA"/>
</dbReference>
<organism evidence="1 2">
    <name type="scientific">Anaeroglobus geminatus F0357</name>
    <dbReference type="NCBI Taxonomy" id="861450"/>
    <lineage>
        <taxon>Bacteria</taxon>
        <taxon>Bacillati</taxon>
        <taxon>Bacillota</taxon>
        <taxon>Negativicutes</taxon>
        <taxon>Veillonellales</taxon>
        <taxon>Veillonellaceae</taxon>
        <taxon>Anaeroglobus</taxon>
    </lineage>
</organism>
<dbReference type="InterPro" id="IPR036412">
    <property type="entry name" value="HAD-like_sf"/>
</dbReference>
<dbReference type="GO" id="GO:0004713">
    <property type="term" value="F:protein tyrosine kinase activity"/>
    <property type="evidence" value="ECO:0007669"/>
    <property type="project" value="TreeGrafter"/>
</dbReference>
<gene>
    <name evidence="1" type="ORF">HMPREF0080_01324</name>
</gene>
<keyword evidence="2" id="KW-1185">Reference proteome</keyword>
<dbReference type="PANTHER" id="PTHR43434:SF20">
    <property type="entry name" value="5'-NUCLEOTIDASE"/>
    <property type="match status" value="1"/>
</dbReference>
<dbReference type="STRING" id="861450.HMPREF0080_01324"/>
<dbReference type="Gene3D" id="3.40.50.1000">
    <property type="entry name" value="HAD superfamily/HAD-like"/>
    <property type="match status" value="1"/>
</dbReference>
<dbReference type="InterPro" id="IPR023214">
    <property type="entry name" value="HAD_sf"/>
</dbReference>